<proteinExistence type="predicted"/>
<comment type="caution">
    <text evidence="1">The sequence shown here is derived from an EMBL/GenBank/DDBJ whole genome shotgun (WGS) entry which is preliminary data.</text>
</comment>
<evidence type="ECO:0000313" key="2">
    <source>
        <dbReference type="Proteomes" id="UP000070058"/>
    </source>
</evidence>
<dbReference type="EMBL" id="LSZQ01000041">
    <property type="protein sequence ID" value="KXU35901.1"/>
    <property type="molecule type" value="Genomic_DNA"/>
</dbReference>
<dbReference type="Proteomes" id="UP000070058">
    <property type="component" value="Unassembled WGS sequence"/>
</dbReference>
<protein>
    <submittedName>
        <fullName evidence="1">Uncharacterized protein</fullName>
    </submittedName>
</protein>
<dbReference type="AlphaFoldDB" id="A0A139SN10"/>
<organism evidence="1 2">
    <name type="scientific">Cephaloticoccus primus</name>
    <dbReference type="NCBI Taxonomy" id="1548207"/>
    <lineage>
        <taxon>Bacteria</taxon>
        <taxon>Pseudomonadati</taxon>
        <taxon>Verrucomicrobiota</taxon>
        <taxon>Opitutia</taxon>
        <taxon>Opitutales</taxon>
        <taxon>Opitutaceae</taxon>
        <taxon>Cephaloticoccus</taxon>
    </lineage>
</organism>
<sequence length="78" mass="8478">MRYQRVERACVGGVFSVVGEVGLFVERARVCCVAYFEGDALKPGFEELVDLRTRLEIVVGLKGVPGLAVLERHKGIGG</sequence>
<reference evidence="2" key="1">
    <citation type="submission" date="2016-02" db="EMBL/GenBank/DDBJ databases">
        <authorList>
            <person name="Sanders J.G."/>
            <person name="Lin J.Y."/>
            <person name="Wertz J.T."/>
            <person name="Russell J.A."/>
            <person name="Moreau C.S."/>
            <person name="Powell S."/>
        </authorList>
    </citation>
    <scope>NUCLEOTIDE SEQUENCE [LARGE SCALE GENOMIC DNA]</scope>
    <source>
        <strain evidence="2">CAG34</strain>
    </source>
</reference>
<accession>A0A139SN10</accession>
<name>A0A139SN10_9BACT</name>
<gene>
    <name evidence="1" type="ORF">AXK11_05050</name>
</gene>
<keyword evidence="2" id="KW-1185">Reference proteome</keyword>
<evidence type="ECO:0000313" key="1">
    <source>
        <dbReference type="EMBL" id="KXU35901.1"/>
    </source>
</evidence>